<dbReference type="EMBL" id="UGXT01000002">
    <property type="protein sequence ID" value="SUH34689.1"/>
    <property type="molecule type" value="Genomic_DNA"/>
</dbReference>
<dbReference type="AlphaFoldDB" id="A0A379WKM5"/>
<accession>A0A379WKM5</accession>
<evidence type="ECO:0000313" key="2">
    <source>
        <dbReference type="Proteomes" id="UP000254712"/>
    </source>
</evidence>
<proteinExistence type="predicted"/>
<protein>
    <submittedName>
        <fullName evidence="1">Uncharacterized protein</fullName>
    </submittedName>
</protein>
<organism evidence="1 2">
    <name type="scientific">Salmonella enterica I</name>
    <dbReference type="NCBI Taxonomy" id="59201"/>
    <lineage>
        <taxon>Bacteria</taxon>
        <taxon>Pseudomonadati</taxon>
        <taxon>Pseudomonadota</taxon>
        <taxon>Gammaproteobacteria</taxon>
        <taxon>Enterobacterales</taxon>
        <taxon>Enterobacteriaceae</taxon>
        <taxon>Salmonella</taxon>
    </lineage>
</organism>
<evidence type="ECO:0000313" key="1">
    <source>
        <dbReference type="EMBL" id="SUH34689.1"/>
    </source>
</evidence>
<gene>
    <name evidence="1" type="ORF">NCTC8261_00878</name>
</gene>
<reference evidence="1 2" key="1">
    <citation type="submission" date="2018-06" db="EMBL/GenBank/DDBJ databases">
        <authorList>
            <consortium name="Pathogen Informatics"/>
            <person name="Doyle S."/>
        </authorList>
    </citation>
    <scope>NUCLEOTIDE SEQUENCE [LARGE SCALE GENOMIC DNA]</scope>
    <source>
        <strain evidence="1 2">NCTC8261</strain>
    </source>
</reference>
<sequence length="122" mass="13819">MTDGRDKCGLVAAGAFQRVLITLTFGNITTKSHQAMTFTDTVVIRHFTNFKASFSSVRVIQPLFVGQGDVMAEYFFVGFNDFLRRFGRVHIFRLQMHQLFSLLPVSNSIARLQPENSLSSLR</sequence>
<dbReference type="Proteomes" id="UP000254712">
    <property type="component" value="Unassembled WGS sequence"/>
</dbReference>
<name>A0A379WKM5_SALET</name>